<keyword evidence="3" id="KW-1185">Reference proteome</keyword>
<dbReference type="GO" id="GO:0016747">
    <property type="term" value="F:acyltransferase activity, transferring groups other than amino-acyl groups"/>
    <property type="evidence" value="ECO:0007669"/>
    <property type="project" value="InterPro"/>
</dbReference>
<evidence type="ECO:0000313" key="3">
    <source>
        <dbReference type="Proteomes" id="UP000194761"/>
    </source>
</evidence>
<evidence type="ECO:0000313" key="2">
    <source>
        <dbReference type="EMBL" id="OUC98035.1"/>
    </source>
</evidence>
<protein>
    <recommendedName>
        <fullName evidence="1">N-acetyltransferase domain-containing protein</fullName>
    </recommendedName>
</protein>
<reference evidence="2 3" key="1">
    <citation type="submission" date="2017-05" db="EMBL/GenBank/DDBJ databases">
        <title>Biotechnological potential of actinobacteria isolated from South African environments.</title>
        <authorList>
            <person name="Le Roes-Hill M."/>
            <person name="Prins A."/>
            <person name="Durrell K.A."/>
        </authorList>
    </citation>
    <scope>NUCLEOTIDE SEQUENCE [LARGE SCALE GENOMIC DNA]</scope>
    <source>
        <strain evidence="2">M26</strain>
    </source>
</reference>
<dbReference type="InterPro" id="IPR016181">
    <property type="entry name" value="Acyl_CoA_acyltransferase"/>
</dbReference>
<name>A0A243RSN7_9ACTN</name>
<accession>A0A243RSN7</accession>
<evidence type="ECO:0000259" key="1">
    <source>
        <dbReference type="PROSITE" id="PS51186"/>
    </source>
</evidence>
<dbReference type="InterPro" id="IPR000182">
    <property type="entry name" value="GNAT_dom"/>
</dbReference>
<dbReference type="SUPFAM" id="SSF55729">
    <property type="entry name" value="Acyl-CoA N-acyltransferases (Nat)"/>
    <property type="match status" value="1"/>
</dbReference>
<dbReference type="CDD" id="cd04301">
    <property type="entry name" value="NAT_SF"/>
    <property type="match status" value="1"/>
</dbReference>
<dbReference type="PROSITE" id="PS51186">
    <property type="entry name" value="GNAT"/>
    <property type="match status" value="1"/>
</dbReference>
<gene>
    <name evidence="2" type="ORF">CA984_08850</name>
</gene>
<feature type="domain" description="N-acetyltransferase" evidence="1">
    <location>
        <begin position="1"/>
        <end position="139"/>
    </location>
</feature>
<comment type="caution">
    <text evidence="2">The sequence shown here is derived from an EMBL/GenBank/DDBJ whole genome shotgun (WGS) entry which is preliminary data.</text>
</comment>
<sequence>MHVRDATIGDLDVIAAVAVSAGQDEEWTGADPAYVGHLLSCGRVVVAEHRGAVTGFGAIRRIGNGPEETTMLCDLFVDPRSHGLGAGRAMLAALWRDGSRRMTFSSVHSHALPLYTRSGLDGWWPLLYLAGDVRALRVPGGWAVSAADPGEVADLEERWTGIDRAADHRAWAARPSGQAVVAGRDGEPLAAGTVAGAGAEYGVVHLATAPHADAGAVRDAVVAVLASLDPPGGRARICLPAPHRATRPLLAAGWRNDSFDLFMATDPGLLDPRRAVPSPALA</sequence>
<dbReference type="Pfam" id="PF13508">
    <property type="entry name" value="Acetyltransf_7"/>
    <property type="match status" value="1"/>
</dbReference>
<organism evidence="2 3">
    <name type="scientific">Streptosporangium minutum</name>
    <dbReference type="NCBI Taxonomy" id="569862"/>
    <lineage>
        <taxon>Bacteria</taxon>
        <taxon>Bacillati</taxon>
        <taxon>Actinomycetota</taxon>
        <taxon>Actinomycetes</taxon>
        <taxon>Streptosporangiales</taxon>
        <taxon>Streptosporangiaceae</taxon>
        <taxon>Streptosporangium</taxon>
    </lineage>
</organism>
<dbReference type="AlphaFoldDB" id="A0A243RSN7"/>
<dbReference type="EMBL" id="NGFP01000027">
    <property type="protein sequence ID" value="OUC98035.1"/>
    <property type="molecule type" value="Genomic_DNA"/>
</dbReference>
<dbReference type="Gene3D" id="3.40.630.30">
    <property type="match status" value="1"/>
</dbReference>
<dbReference type="RefSeq" id="WP_086570136.1">
    <property type="nucleotide sequence ID" value="NZ_NGFP01000027.1"/>
</dbReference>
<proteinExistence type="predicted"/>
<dbReference type="Proteomes" id="UP000194761">
    <property type="component" value="Unassembled WGS sequence"/>
</dbReference>